<dbReference type="STRING" id="564608.C1MVE8"/>
<dbReference type="KEGG" id="mpp:MICPUCDRAFT_59353"/>
<proteinExistence type="predicted"/>
<evidence type="ECO:0000256" key="1">
    <source>
        <dbReference type="ARBA" id="ARBA00001961"/>
    </source>
</evidence>
<evidence type="ECO:0000313" key="9">
    <source>
        <dbReference type="EMBL" id="EEH55691.1"/>
    </source>
</evidence>
<dbReference type="InterPro" id="IPR050889">
    <property type="entry name" value="Dendritic_Spine_Reg/Scaffold"/>
</dbReference>
<gene>
    <name evidence="9" type="ORF">MICPUCDRAFT_59353</name>
</gene>
<dbReference type="PROSITE" id="PS00028">
    <property type="entry name" value="ZINC_FINGER_C2H2_1"/>
    <property type="match status" value="1"/>
</dbReference>
<feature type="region of interest" description="Disordered" evidence="7">
    <location>
        <begin position="883"/>
        <end position="912"/>
    </location>
</feature>
<sequence>MAGADARGVGALDATSTSALRDALLAAATEIHADAAAALARAPDAAESMASNAWCRASASPDACDLQSHVAVALFWGLYAEQRTSIAAGGDGGGGGGGGGGGEASTPGSGRGGGGGEISPRSRSSSSSSRAKTKTVALTSAYGVEKRLTPRELATAIADAIPPSARAELLVDARASPGDSGVMHLTTRAKYDEMRRRGMMRCASCGRFVAGDRALWWHQKTRHGLHHATAIEAVEDERNALSTGVYERGSASGGDGGGVCGDGGGGETASHTTPFAWCTPFLKDFSRRHSSPALPFQRLTGDAAAAASPTKTKDSKDLAAGLKAARDGDGGSALDALVKAGKVEALSDPGLDAARRGDVETLRRLVAENGWDPAAAADRHGSCALLWAAGGGHLPACRFLVEDCGIDPKTVSQRGRRAYHGRTALHWAARNGHLDVCEYFVKTRGMDVDARTGEGTTAFAWACWRGHVRVMRWLAEEGDCSYGATNAFGCNAAMWCVQGGGGGGGGGEDEGDDATLAACEYVRSLGVTFRLLNANGHSVLHKAAQRGNRAVCLWLLGYDARAIDGDGVGVERSRSPLVDASHLAPDNEGFAPSDLARLAGDARLSAFLAARERDARAEEDADARETDLDAATRARLARVAAAATPRVPPVTFYAAAATGDVDLLRAILAEDPYYPCQDNGGGALIHVAVAYAQLDVVKALLDGEAFRSTKKGNVCVNQRGAAGGFGLTPLHIAGALFLRIAPERDALAAREAAAATLRALPKSDKAGRKEAWKEDARARKILTECAGASRAREMYRALLQHGADPRAVARVPLDALDACGIVVADGIRVRDGIAEVAPRDLAGETFRSDVAALEAEASEAPPARTPHARHGEWSFLRARYGDGAEEEDGEDAPKPPPNPNPRNPTPGEITREDVAGVPGAFVLRGVVHAAACAALASTAESMQPVALASAIAAVTSGSVTGYAPRRETAAARAIRTRDVAATFASATRDPLALISATAGVDGAEFVPVEPAWFADEDEAARALAPIAARCRPHLPPRAGDAALAAPGLEFSPALRCYRYLPGTASPPHYDKHSTREIATETDGVAHLASAYTVVVYLNGDAHEGGATTFYRPIQDGDGDQKSTSRRGKTWAVGNGAKPLFERVARVRGGLGDVLFFPHRVARPGETRPFPYEPMLHEGSPVFGAAPKYILRTDLMFETRRRQETAAGDVGRRRRQETAAGDEEA</sequence>
<keyword evidence="3" id="KW-0223">Dioxygenase</keyword>
<feature type="compositionally biased region" description="Pro residues" evidence="7">
    <location>
        <begin position="894"/>
        <end position="904"/>
    </location>
</feature>
<dbReference type="SUPFAM" id="SSF48403">
    <property type="entry name" value="Ankyrin repeat"/>
    <property type="match status" value="1"/>
</dbReference>
<evidence type="ECO:0000256" key="3">
    <source>
        <dbReference type="ARBA" id="ARBA00022964"/>
    </source>
</evidence>
<name>C1MVE8_MICPC</name>
<evidence type="ECO:0000256" key="5">
    <source>
        <dbReference type="ARBA" id="ARBA00023043"/>
    </source>
</evidence>
<feature type="compositionally biased region" description="Low complexity" evidence="7">
    <location>
        <begin position="118"/>
        <end position="130"/>
    </location>
</feature>
<protein>
    <submittedName>
        <fullName evidence="9">Predicted protein</fullName>
    </submittedName>
</protein>
<keyword evidence="5 6" id="KW-0040">ANK repeat</keyword>
<dbReference type="GeneID" id="9685464"/>
<dbReference type="SMART" id="SM00248">
    <property type="entry name" value="ANK"/>
    <property type="match status" value="7"/>
</dbReference>
<reference evidence="9 10" key="1">
    <citation type="journal article" date="2009" name="Science">
        <title>Green evolution and dynamic adaptations revealed by genomes of the marine picoeukaryotes Micromonas.</title>
        <authorList>
            <person name="Worden A.Z."/>
            <person name="Lee J.H."/>
            <person name="Mock T."/>
            <person name="Rouze P."/>
            <person name="Simmons M.P."/>
            <person name="Aerts A.L."/>
            <person name="Allen A.E."/>
            <person name="Cuvelier M.L."/>
            <person name="Derelle E."/>
            <person name="Everett M.V."/>
            <person name="Foulon E."/>
            <person name="Grimwood J."/>
            <person name="Gundlach H."/>
            <person name="Henrissat B."/>
            <person name="Napoli C."/>
            <person name="McDonald S.M."/>
            <person name="Parker M.S."/>
            <person name="Rombauts S."/>
            <person name="Salamov A."/>
            <person name="Von Dassow P."/>
            <person name="Badger J.H."/>
            <person name="Coutinho P.M."/>
            <person name="Demir E."/>
            <person name="Dubchak I."/>
            <person name="Gentemann C."/>
            <person name="Eikrem W."/>
            <person name="Gready J.E."/>
            <person name="John U."/>
            <person name="Lanier W."/>
            <person name="Lindquist E.A."/>
            <person name="Lucas S."/>
            <person name="Mayer K.F."/>
            <person name="Moreau H."/>
            <person name="Not F."/>
            <person name="Otillar R."/>
            <person name="Panaud O."/>
            <person name="Pangilinan J."/>
            <person name="Paulsen I."/>
            <person name="Piegu B."/>
            <person name="Poliakov A."/>
            <person name="Robbens S."/>
            <person name="Schmutz J."/>
            <person name="Toulza E."/>
            <person name="Wyss T."/>
            <person name="Zelensky A."/>
            <person name="Zhou K."/>
            <person name="Armbrust E.V."/>
            <person name="Bhattacharya D."/>
            <person name="Goodenough U.W."/>
            <person name="Van de Peer Y."/>
            <person name="Grigoriev I.V."/>
        </authorList>
    </citation>
    <scope>NUCLEOTIDE SEQUENCE [LARGE SCALE GENOMIC DNA]</scope>
    <source>
        <strain evidence="9 10">CCMP1545</strain>
    </source>
</reference>
<evidence type="ECO:0000313" key="10">
    <source>
        <dbReference type="Proteomes" id="UP000001876"/>
    </source>
</evidence>
<organism evidence="10">
    <name type="scientific">Micromonas pusilla (strain CCMP1545)</name>
    <name type="common">Picoplanktonic green alga</name>
    <dbReference type="NCBI Taxonomy" id="564608"/>
    <lineage>
        <taxon>Eukaryota</taxon>
        <taxon>Viridiplantae</taxon>
        <taxon>Chlorophyta</taxon>
        <taxon>Mamiellophyceae</taxon>
        <taxon>Mamiellales</taxon>
        <taxon>Mamiellaceae</taxon>
        <taxon>Micromonas</taxon>
    </lineage>
</organism>
<feature type="domain" description="C2H2-type" evidence="8">
    <location>
        <begin position="202"/>
        <end position="223"/>
    </location>
</feature>
<dbReference type="PROSITE" id="PS50297">
    <property type="entry name" value="ANK_REP_REGION"/>
    <property type="match status" value="1"/>
</dbReference>
<comment type="cofactor">
    <cofactor evidence="1">
        <name>L-ascorbate</name>
        <dbReference type="ChEBI" id="CHEBI:38290"/>
    </cofactor>
</comment>
<dbReference type="PROSITE" id="PS50088">
    <property type="entry name" value="ANK_REPEAT"/>
    <property type="match status" value="1"/>
</dbReference>
<feature type="region of interest" description="Disordered" evidence="7">
    <location>
        <begin position="1108"/>
        <end position="1127"/>
    </location>
</feature>
<dbReference type="GO" id="GO:0051213">
    <property type="term" value="F:dioxygenase activity"/>
    <property type="evidence" value="ECO:0007669"/>
    <property type="project" value="UniProtKB-KW"/>
</dbReference>
<dbReference type="PRINTS" id="PR01415">
    <property type="entry name" value="ANKYRIN"/>
</dbReference>
<dbReference type="eggNOG" id="KOG0504">
    <property type="taxonomic scope" value="Eukaryota"/>
</dbReference>
<evidence type="ECO:0000259" key="8">
    <source>
        <dbReference type="PROSITE" id="PS00028"/>
    </source>
</evidence>
<dbReference type="GO" id="GO:0005506">
    <property type="term" value="F:iron ion binding"/>
    <property type="evidence" value="ECO:0007669"/>
    <property type="project" value="InterPro"/>
</dbReference>
<evidence type="ECO:0000256" key="2">
    <source>
        <dbReference type="ARBA" id="ARBA00022737"/>
    </source>
</evidence>
<dbReference type="InterPro" id="IPR002110">
    <property type="entry name" value="Ankyrin_rpt"/>
</dbReference>
<dbReference type="InterPro" id="IPR013087">
    <property type="entry name" value="Znf_C2H2_type"/>
</dbReference>
<dbReference type="Gene3D" id="1.25.40.20">
    <property type="entry name" value="Ankyrin repeat-containing domain"/>
    <property type="match status" value="3"/>
</dbReference>
<keyword evidence="2" id="KW-0677">Repeat</keyword>
<dbReference type="PANTHER" id="PTHR24166:SF48">
    <property type="entry name" value="PROTEIN VAPYRIN"/>
    <property type="match status" value="1"/>
</dbReference>
<evidence type="ECO:0000256" key="6">
    <source>
        <dbReference type="PROSITE-ProRule" id="PRU00023"/>
    </source>
</evidence>
<evidence type="ECO:0000256" key="7">
    <source>
        <dbReference type="SAM" id="MobiDB-lite"/>
    </source>
</evidence>
<keyword evidence="4" id="KW-0560">Oxidoreductase</keyword>
<dbReference type="EMBL" id="GG663741">
    <property type="protein sequence ID" value="EEH55691.1"/>
    <property type="molecule type" value="Genomic_DNA"/>
</dbReference>
<feature type="region of interest" description="Disordered" evidence="7">
    <location>
        <begin position="90"/>
        <end position="135"/>
    </location>
</feature>
<dbReference type="Pfam" id="PF12796">
    <property type="entry name" value="Ank_2"/>
    <property type="match status" value="1"/>
</dbReference>
<dbReference type="InterPro" id="IPR006620">
    <property type="entry name" value="Pro_4_hyd_alph"/>
</dbReference>
<dbReference type="GO" id="GO:0016705">
    <property type="term" value="F:oxidoreductase activity, acting on paired donors, with incorporation or reduction of molecular oxygen"/>
    <property type="evidence" value="ECO:0007669"/>
    <property type="project" value="InterPro"/>
</dbReference>
<evidence type="ECO:0000256" key="4">
    <source>
        <dbReference type="ARBA" id="ARBA00023002"/>
    </source>
</evidence>
<dbReference type="SMART" id="SM00702">
    <property type="entry name" value="P4Hc"/>
    <property type="match status" value="1"/>
</dbReference>
<dbReference type="Proteomes" id="UP000001876">
    <property type="component" value="Unassembled WGS sequence"/>
</dbReference>
<feature type="region of interest" description="Disordered" evidence="7">
    <location>
        <begin position="1201"/>
        <end position="1224"/>
    </location>
</feature>
<dbReference type="Gene3D" id="2.60.120.620">
    <property type="entry name" value="q2cbj1_9rhob like domain"/>
    <property type="match status" value="1"/>
</dbReference>
<keyword evidence="10" id="KW-1185">Reference proteome</keyword>
<dbReference type="RefSeq" id="XP_003059739.1">
    <property type="nucleotide sequence ID" value="XM_003059693.1"/>
</dbReference>
<dbReference type="PANTHER" id="PTHR24166">
    <property type="entry name" value="ROLLING PEBBLES, ISOFORM B"/>
    <property type="match status" value="1"/>
</dbReference>
<dbReference type="OrthoDB" id="10057496at2759"/>
<dbReference type="InterPro" id="IPR036770">
    <property type="entry name" value="Ankyrin_rpt-contain_sf"/>
</dbReference>
<accession>C1MVE8</accession>
<feature type="repeat" description="ANK" evidence="6">
    <location>
        <begin position="420"/>
        <end position="453"/>
    </location>
</feature>
<dbReference type="OMA" id="DRALWWH"/>
<dbReference type="AlphaFoldDB" id="C1MVE8"/>
<dbReference type="GO" id="GO:0031418">
    <property type="term" value="F:L-ascorbic acid binding"/>
    <property type="evidence" value="ECO:0007669"/>
    <property type="project" value="InterPro"/>
</dbReference>
<feature type="compositionally biased region" description="Gly residues" evidence="7">
    <location>
        <begin position="90"/>
        <end position="117"/>
    </location>
</feature>